<feature type="compositionally biased region" description="Basic and acidic residues" evidence="6">
    <location>
        <begin position="1204"/>
        <end position="1218"/>
    </location>
</feature>
<dbReference type="CDD" id="cd06071">
    <property type="entry name" value="Beach"/>
    <property type="match status" value="1"/>
</dbReference>
<dbReference type="InterPro" id="IPR015943">
    <property type="entry name" value="WD40/YVTN_repeat-like_dom_sf"/>
</dbReference>
<dbReference type="SUPFAM" id="SSF81837">
    <property type="entry name" value="BEACH domain"/>
    <property type="match status" value="1"/>
</dbReference>
<feature type="domain" description="BEACH-type PH" evidence="8">
    <location>
        <begin position="1933"/>
        <end position="2041"/>
    </location>
</feature>
<evidence type="ECO:0000259" key="8">
    <source>
        <dbReference type="PROSITE" id="PS51783"/>
    </source>
</evidence>
<dbReference type="InterPro" id="IPR023362">
    <property type="entry name" value="PH-BEACH_dom"/>
</dbReference>
<dbReference type="Gene3D" id="1.10.1540.10">
    <property type="entry name" value="BEACH domain"/>
    <property type="match status" value="1"/>
</dbReference>
<evidence type="ECO:0008006" key="11">
    <source>
        <dbReference type="Google" id="ProtNLM"/>
    </source>
</evidence>
<dbReference type="Ensembl" id="ENSACLT00000093179.1">
    <property type="protein sequence ID" value="ENSACLP00000068358.1"/>
    <property type="gene ID" value="ENSACLG00000000081.2"/>
</dbReference>
<dbReference type="InterPro" id="IPR013320">
    <property type="entry name" value="ConA-like_dom_sf"/>
</dbReference>
<dbReference type="GO" id="GO:0005829">
    <property type="term" value="C:cytosol"/>
    <property type="evidence" value="ECO:0007669"/>
    <property type="project" value="TreeGrafter"/>
</dbReference>
<reference evidence="10" key="2">
    <citation type="submission" date="2023-03" db="EMBL/GenBank/DDBJ databases">
        <authorList>
            <consortium name="Wellcome Sanger Institute Data Sharing"/>
        </authorList>
    </citation>
    <scope>NUCLEOTIDE SEQUENCE [LARGE SCALE GENOMIC DNA]</scope>
</reference>
<keyword evidence="10" id="KW-1185">Reference proteome</keyword>
<dbReference type="Pfam" id="PF14844">
    <property type="entry name" value="PH_BEACH"/>
    <property type="match status" value="1"/>
</dbReference>
<dbReference type="GeneTree" id="ENSGT00940000154934"/>
<dbReference type="PROSITE" id="PS51783">
    <property type="entry name" value="PH_BEACH"/>
    <property type="match status" value="1"/>
</dbReference>
<dbReference type="PANTHER" id="PTHR13743">
    <property type="entry name" value="BEIGE/BEACH-RELATED"/>
    <property type="match status" value="1"/>
</dbReference>
<organism evidence="9 10">
    <name type="scientific">Astatotilapia calliptera</name>
    <name type="common">Eastern happy</name>
    <name type="synonym">Chromis callipterus</name>
    <dbReference type="NCBI Taxonomy" id="8154"/>
    <lineage>
        <taxon>Eukaryota</taxon>
        <taxon>Metazoa</taxon>
        <taxon>Chordata</taxon>
        <taxon>Craniata</taxon>
        <taxon>Vertebrata</taxon>
        <taxon>Euteleostomi</taxon>
        <taxon>Actinopterygii</taxon>
        <taxon>Neopterygii</taxon>
        <taxon>Teleostei</taxon>
        <taxon>Neoteleostei</taxon>
        <taxon>Acanthomorphata</taxon>
        <taxon>Ovalentaria</taxon>
        <taxon>Cichlomorphae</taxon>
        <taxon>Cichliformes</taxon>
        <taxon>Cichlidae</taxon>
        <taxon>African cichlids</taxon>
        <taxon>Pseudocrenilabrinae</taxon>
        <taxon>Haplochromini</taxon>
        <taxon>Astatotilapia</taxon>
    </lineage>
</organism>
<sequence length="2699" mass="303373">MAVTAAQPLNSAHPERVSAAAGETVMMSGSGSVVLPAGIMNPSVPIRNIKMKFAVLTGLIQAGEVSNRDIVETVLNLLVGGEFDLETNFIIQDAESISCLVELLEHCDITCQAEIWSMFTAVLRKSVRNLQTSTEVGLIQQVLLKMSSVDDMIADLLVDMLGVLASYSITVRELKMLFSMLRGEGGLWPKHAVKMLSVLNQMPQRHGPDAFFNFPGRSAAAIALPPIAKWPYQNGFTFNTWFRMDPLNNINVDKDKPYLYCFRTSKGIGYSAHFVGNCLIITSLKSKGKGFQHCVKYDFQPRKWYMISIVHIYSRWRNSEIRCYVNGQLVSYGDMAWHVNTNDSYDKCFLGSSETADANRVFCGQLGAVFVFSEALNPAQIFAIHQLGPGYKSTFKFKSESDIHLAEHHKQVLYDGKLANSIAFTYNAKATDAQLCLESSPRENASIFVHSPHALMLQDVKATVTHSIHSAIHSIGGIQVLFPLFAQLDFHQLNDSQVKTTVCATLMAFLLELLKSSVAMQEQMLGGKGFLVIGYLLEKSSRVHITRAVLEQFLSFAKYLDGLTHGAPLLKQLCDHILFNPAIWIYTPAKVQLSLYTYLSAEFIGTATIYNTIRRVGTVLQLMHTLKYYYWAVNPSESSGITPKGLDGPRPTQKEIISLRAFMLLFLKQLILKESFCLEEKLSSMIPAFDQRNGIRVIYKLMASKSESIRVQSLKVLGYFLKHLGHKRKVEIMHTHSLFTLLGERLMLHTNTVTVTTYNTLYEILTEQVCTQVVHKPHPEPDSTVKIQNPMILKVVATLLKSSAPSTELMEVRRLFLSDMIKLFSNSRENRRCLLQCSVWQDWMFSLGYINPKSTEEQKITEMVYNIFRILLYHAIKYEWGGWRVWVDTLSIAHSKVTYEAHKEYLAKMYEEYQRQEEENIKKGKKGLVSTISGLSAQASGIKGVIEIREIDDNSQTPESETEYESSDSRNLLAESKGSEEGFKGTEGLVDGVRVEVHDLLVDIKAEKVEATEVKLDDLDLSSEPLGVSENGALVEVDSLLDNVYCAAVDKLNTNVNSVLLAKGSMDDQNAAPLITLDEDSIPHSNSFLFGKVAGSIEDKLLHELNPNEPLVLPSPEPPVHNSADTELSLLVHMTRSSLPSILEKDEFELQTALEGISSVPGAETDTSSKDLEVTEGTAAAESEGDLVSNKTSSGVDATTNTSDTEKSDDGKDKDTKKIQTTATTQVSEQRRQFSPGPRTTMFRIPEFKWSAMHQRLLTDLLFALESDVHVWRSHSTKSVMDFVNSNENIIFVHNTIHLISQMVDNIIIACGGILPLLSAATSPSTDLENIEATQGMSSETAITFLSRLMVMVDVLVFSSSLNFSEIEAEKNMSSGGLMRQCLRLVCCVAVRNCLECRQRHRERGNTSSILNNKTQEILHNTLPSNLSPIKDPDRLLQDVDINRLRAVVFRDVDDSKQAQFLALAVVYFISVLMVSKYRDILEPQRETVRISSQSGRKTAPTFECSKDHLVPSEDFHTESFLPHTDSGIGEEQVASVLNGSDVDHSVGGTSVVNDLISTLSSEVNKSQESLSESSSVEVLKPTSSVTSISQPSKGINVKEILKSLVAAPMEGMEAGVEPLSYPDPAAKAQAMLPMQFHSFDSKKNDLFQVFFLKFRCLISFSDFYFDVLSDSITTKLERALEKVAPLLREIFVDFAPFLSRTLLGSHGQELLIEGLVCMKSSTSVVELVMLLCSQEWQNSIQKNAGLAFIELINEGRLLCHAMKDHIVRVANEAEFILNRQRAEDVHKHAEFESNCAQYAADRKEEEKMCDHLICAAKHRDHVTANQLKQKIVNILTNKHGAWGTLLHDFWRLDYWEDDLRRRRRFVRNPFGSTHLDVVCKELQEYASEKDEVVKSKTVYRSPTVTTQNSETELILDGDDDAVSLLQEKEMDNLGGPVVLSSPAQLVAPVLVARGTLSITTTEIYFEVDEDDPAFKRVDSKVLPYTEGLHGKWMFSEIRAVFTRRYLLQNTALEVFMANRSKSLILWILSYCLNAFSRRISLATPRQLFKSSNMTQRWQRREISNFEYLMFLNTISGRTYNDLNQYPVFPWVLTNYDSEELDLTLPANFRDLSKPIGALNPKRAAFFTERYESWEDDQTPPCHYNTHYSTAATTLHWLVRIEPFTMFFLSANNNKFDHPDRTFSGISRSWRNCQRDTSDVKELIPEFYYLPEMFVNSNGYHLGMREDRTMICDVDLPAWAKKPEDFVRINRMALESEFVSCQLHQWIDLIFGYKQRGPEAMRALNVFHYLTYEGSVNLDSITDPLLREATEAQIQSFGQTPSQLLIEPHPPRSSAMHLSPLMFKDQMQQDVIMVLKFPSNSPVTHVAANTLPHLTIPAVVTVTCSRLFAVNRWHNTVAPGYSLEQAHHLPIEMDSLVANNTGSNKRQITDLVDQSIQITTHCFVVTADNRYILVCGFWDKSFRVYSSETGKLTQIVFGHWDVVTCLARSESYIGGDCYIVSGSRDATLLLWYWSGRHHIIGDNPNNTPRAVLTGHDQEVVCVSVCAELGLVISGGPCLVHTITGDLLRALEGPEHYLCPRLISVSSEGHCIIYYERGRFCNFSINGKLLAQMEVNDSTRAILLSSDGHNLVTGGDNGVVEVWQACDFKQLYIYPGCDAGIRAMDLSHDQRTLITGMASGSIVAFNIDFNRWHYEHQNRY</sequence>
<keyword evidence="5" id="KW-0472">Membrane</keyword>
<accession>A0AAX7UES7</accession>
<keyword evidence="2" id="KW-0597">Phosphoprotein</keyword>
<protein>
    <recommendedName>
        <fullName evidence="11">Neurobeachin b</fullName>
    </recommendedName>
</protein>
<evidence type="ECO:0000313" key="10">
    <source>
        <dbReference type="Proteomes" id="UP000265100"/>
    </source>
</evidence>
<dbReference type="Pfam" id="PF20426">
    <property type="entry name" value="NBCH_WD40"/>
    <property type="match status" value="1"/>
</dbReference>
<dbReference type="Pfam" id="PF13385">
    <property type="entry name" value="Laminin_G_3"/>
    <property type="match status" value="1"/>
</dbReference>
<dbReference type="PROSITE" id="PS50197">
    <property type="entry name" value="BEACH"/>
    <property type="match status" value="1"/>
</dbReference>
<proteinExistence type="predicted"/>
<dbReference type="FunFam" id="2.60.120.200:FF:000010">
    <property type="entry name" value="neurobeachin isoform X2"/>
    <property type="match status" value="1"/>
</dbReference>
<dbReference type="GO" id="GO:0019901">
    <property type="term" value="F:protein kinase binding"/>
    <property type="evidence" value="ECO:0007669"/>
    <property type="project" value="TreeGrafter"/>
</dbReference>
<reference evidence="9 10" key="1">
    <citation type="submission" date="2018-05" db="EMBL/GenBank/DDBJ databases">
        <authorList>
            <person name="Datahose"/>
        </authorList>
    </citation>
    <scope>NUCLEOTIDE SEQUENCE</scope>
</reference>
<dbReference type="InterPro" id="IPR036322">
    <property type="entry name" value="WD40_repeat_dom_sf"/>
</dbReference>
<feature type="domain" description="BEACH" evidence="7">
    <location>
        <begin position="2043"/>
        <end position="2332"/>
    </location>
</feature>
<evidence type="ECO:0000313" key="9">
    <source>
        <dbReference type="Ensembl" id="ENSACLP00000068358.1"/>
    </source>
</evidence>
<evidence type="ECO:0000256" key="6">
    <source>
        <dbReference type="SAM" id="MobiDB-lite"/>
    </source>
</evidence>
<dbReference type="SUPFAM" id="SSF48371">
    <property type="entry name" value="ARM repeat"/>
    <property type="match status" value="1"/>
</dbReference>
<evidence type="ECO:0000256" key="5">
    <source>
        <dbReference type="ARBA" id="ARBA00023136"/>
    </source>
</evidence>
<dbReference type="SUPFAM" id="SSF50978">
    <property type="entry name" value="WD40 repeat-like"/>
    <property type="match status" value="1"/>
</dbReference>
<keyword evidence="3" id="KW-0853">WD repeat</keyword>
<dbReference type="SUPFAM" id="SSF50729">
    <property type="entry name" value="PH domain-like"/>
    <property type="match status" value="1"/>
</dbReference>
<evidence type="ECO:0000256" key="3">
    <source>
        <dbReference type="ARBA" id="ARBA00022574"/>
    </source>
</evidence>
<reference evidence="9" key="4">
    <citation type="submission" date="2025-09" db="UniProtKB">
        <authorList>
            <consortium name="Ensembl"/>
        </authorList>
    </citation>
    <scope>IDENTIFICATION</scope>
</reference>
<reference evidence="9" key="3">
    <citation type="submission" date="2025-08" db="UniProtKB">
        <authorList>
            <consortium name="Ensembl"/>
        </authorList>
    </citation>
    <scope>IDENTIFICATION</scope>
</reference>
<dbReference type="CDD" id="cd01201">
    <property type="entry name" value="PH_BEACH"/>
    <property type="match status" value="1"/>
</dbReference>
<dbReference type="Pfam" id="PF20425">
    <property type="entry name" value="Neurobeachin"/>
    <property type="match status" value="1"/>
</dbReference>
<dbReference type="PANTHER" id="PTHR13743:SF62">
    <property type="entry name" value="NEUROBEACHIN"/>
    <property type="match status" value="1"/>
</dbReference>
<dbReference type="InterPro" id="IPR000409">
    <property type="entry name" value="BEACH_dom"/>
</dbReference>
<evidence type="ECO:0000259" key="7">
    <source>
        <dbReference type="PROSITE" id="PS50197"/>
    </source>
</evidence>
<dbReference type="InterPro" id="IPR011993">
    <property type="entry name" value="PH-like_dom_sf"/>
</dbReference>
<dbReference type="InterPro" id="IPR016024">
    <property type="entry name" value="ARM-type_fold"/>
</dbReference>
<dbReference type="InterPro" id="IPR050865">
    <property type="entry name" value="BEACH_Domain"/>
</dbReference>
<dbReference type="InterPro" id="IPR046851">
    <property type="entry name" value="NBCH_WD40"/>
</dbReference>
<evidence type="ECO:0000256" key="4">
    <source>
        <dbReference type="ARBA" id="ARBA00022737"/>
    </source>
</evidence>
<feature type="region of interest" description="Disordered" evidence="6">
    <location>
        <begin position="1177"/>
        <end position="1239"/>
    </location>
</feature>
<dbReference type="Gene3D" id="2.130.10.10">
    <property type="entry name" value="YVTN repeat-like/Quinoprotein amine dehydrogenase"/>
    <property type="match status" value="1"/>
</dbReference>
<dbReference type="Pfam" id="PF06469">
    <property type="entry name" value="DUF1088"/>
    <property type="match status" value="1"/>
</dbReference>
<evidence type="ECO:0000256" key="2">
    <source>
        <dbReference type="ARBA" id="ARBA00022553"/>
    </source>
</evidence>
<dbReference type="Gene3D" id="2.30.29.30">
    <property type="entry name" value="Pleckstrin-homology domain (PH domain)/Phosphotyrosine-binding domain (PTB)"/>
    <property type="match status" value="1"/>
</dbReference>
<dbReference type="Gene3D" id="2.60.120.200">
    <property type="match status" value="1"/>
</dbReference>
<feature type="compositionally biased region" description="Polar residues" evidence="6">
    <location>
        <begin position="1189"/>
        <end position="1201"/>
    </location>
</feature>
<dbReference type="InterPro" id="IPR001680">
    <property type="entry name" value="WD40_rpt"/>
</dbReference>
<dbReference type="InterPro" id="IPR046852">
    <property type="entry name" value="Neurobeachin_a-sol"/>
</dbReference>
<feature type="region of interest" description="Disordered" evidence="6">
    <location>
        <begin position="951"/>
        <end position="971"/>
    </location>
</feature>
<dbReference type="InterPro" id="IPR031570">
    <property type="entry name" value="NBEA/BDCP_DUF4704"/>
</dbReference>
<dbReference type="SUPFAM" id="SSF49899">
    <property type="entry name" value="Concanavalin A-like lectins/glucanases"/>
    <property type="match status" value="1"/>
</dbReference>
<dbReference type="InterPro" id="IPR010508">
    <property type="entry name" value="NBEA-like_DUF1088"/>
</dbReference>
<comment type="subcellular location">
    <subcellularLocation>
        <location evidence="1">Membrane</location>
    </subcellularLocation>
</comment>
<dbReference type="FunFam" id="2.130.10.10:FF:000036">
    <property type="entry name" value="Neurobeachin isoform A"/>
    <property type="match status" value="1"/>
</dbReference>
<dbReference type="GO" id="GO:0008104">
    <property type="term" value="P:intracellular protein localization"/>
    <property type="evidence" value="ECO:0007669"/>
    <property type="project" value="TreeGrafter"/>
</dbReference>
<evidence type="ECO:0000256" key="1">
    <source>
        <dbReference type="ARBA" id="ARBA00004370"/>
    </source>
</evidence>
<dbReference type="Pfam" id="PF02138">
    <property type="entry name" value="Beach"/>
    <property type="match status" value="1"/>
</dbReference>
<dbReference type="Proteomes" id="UP000265100">
    <property type="component" value="Chromosome 14"/>
</dbReference>
<keyword evidence="4" id="KW-0677">Repeat</keyword>
<dbReference type="GO" id="GO:0016020">
    <property type="term" value="C:membrane"/>
    <property type="evidence" value="ECO:0007669"/>
    <property type="project" value="UniProtKB-SubCell"/>
</dbReference>
<dbReference type="SMART" id="SM00320">
    <property type="entry name" value="WD40"/>
    <property type="match status" value="5"/>
</dbReference>
<name>A0AAX7UES7_ASTCA</name>
<dbReference type="FunFam" id="1.10.1540.10:FF:000001">
    <property type="entry name" value="neurobeachin isoform X1"/>
    <property type="match status" value="1"/>
</dbReference>
<dbReference type="SMART" id="SM01026">
    <property type="entry name" value="Beach"/>
    <property type="match status" value="1"/>
</dbReference>
<dbReference type="Pfam" id="PF15787">
    <property type="entry name" value="DUF4704"/>
    <property type="match status" value="2"/>
</dbReference>
<dbReference type="InterPro" id="IPR036372">
    <property type="entry name" value="BEACH_dom_sf"/>
</dbReference>